<protein>
    <submittedName>
        <fullName evidence="3">Uncharacterized protein</fullName>
    </submittedName>
</protein>
<reference evidence="4" key="1">
    <citation type="submission" date="2016-10" db="EMBL/GenBank/DDBJ databases">
        <authorList>
            <person name="Varghese N."/>
            <person name="Submissions S."/>
        </authorList>
    </citation>
    <scope>NUCLEOTIDE SEQUENCE [LARGE SCALE GENOMIC DNA]</scope>
    <source>
        <strain evidence="4">DSM 12111</strain>
    </source>
</reference>
<evidence type="ECO:0000256" key="1">
    <source>
        <dbReference type="SAM" id="MobiDB-lite"/>
    </source>
</evidence>
<dbReference type="STRING" id="53406.SAMN05421553_0374"/>
<dbReference type="EMBL" id="FNSC01000002">
    <property type="protein sequence ID" value="SEE74350.1"/>
    <property type="molecule type" value="Genomic_DNA"/>
</dbReference>
<dbReference type="EMBL" id="FNSC01000001">
    <property type="protein sequence ID" value="SEC12946.1"/>
    <property type="molecule type" value="Genomic_DNA"/>
</dbReference>
<evidence type="ECO:0000313" key="4">
    <source>
        <dbReference type="Proteomes" id="UP000242849"/>
    </source>
</evidence>
<feature type="region of interest" description="Disordered" evidence="1">
    <location>
        <begin position="59"/>
        <end position="79"/>
    </location>
</feature>
<dbReference type="AlphaFoldDB" id="A0A1H5LBI8"/>
<feature type="compositionally biased region" description="Basic and acidic residues" evidence="1">
    <location>
        <begin position="70"/>
        <end position="79"/>
    </location>
</feature>
<evidence type="ECO:0000313" key="3">
    <source>
        <dbReference type="EMBL" id="SEE74350.1"/>
    </source>
</evidence>
<proteinExistence type="predicted"/>
<accession>A0A1H5LBI8</accession>
<dbReference type="RefSeq" id="WP_139272623.1">
    <property type="nucleotide sequence ID" value="NZ_CP156749.1"/>
</dbReference>
<organism evidence="3 4">
    <name type="scientific">Pseudomonas anguilliseptica</name>
    <dbReference type="NCBI Taxonomy" id="53406"/>
    <lineage>
        <taxon>Bacteria</taxon>
        <taxon>Pseudomonadati</taxon>
        <taxon>Pseudomonadota</taxon>
        <taxon>Gammaproteobacteria</taxon>
        <taxon>Pseudomonadales</taxon>
        <taxon>Pseudomonadaceae</taxon>
        <taxon>Pseudomonas</taxon>
    </lineage>
</organism>
<evidence type="ECO:0000313" key="2">
    <source>
        <dbReference type="EMBL" id="SEC12946.1"/>
    </source>
</evidence>
<keyword evidence="4" id="KW-1185">Reference proteome</keyword>
<name>A0A1H5LBI8_PSEAG</name>
<sequence length="79" mass="9354">MRIILRPCLFCGHDIETKRSHTILHSTCHVPHHRLKNKLFPDMPPEEFNAFCRAELKEGRHPNPKHKINQKSEEQQYGT</sequence>
<reference evidence="3" key="2">
    <citation type="submission" date="2016-10" db="EMBL/GenBank/DDBJ databases">
        <authorList>
            <person name="de Groot N.N."/>
        </authorList>
    </citation>
    <scope>NUCLEOTIDE SEQUENCE [LARGE SCALE GENOMIC DNA]</scope>
    <source>
        <strain evidence="3">DSM 12111</strain>
    </source>
</reference>
<gene>
    <name evidence="2" type="ORF">SAMN05421553_0374</name>
    <name evidence="3" type="ORF">SAMN05421553_4969</name>
</gene>
<dbReference type="Proteomes" id="UP000242849">
    <property type="component" value="Unassembled WGS sequence"/>
</dbReference>